<keyword evidence="5" id="KW-0333">Golgi apparatus</keyword>
<dbReference type="PANTHER" id="PTHR20961:SF144">
    <property type="entry name" value="OS01G0119100 PROTEIN"/>
    <property type="match status" value="1"/>
</dbReference>
<reference evidence="9 10" key="1">
    <citation type="submission" date="2017-09" db="EMBL/GenBank/DDBJ databases">
        <authorList>
            <consortium name="International Durum Wheat Genome Sequencing Consortium (IDWGSC)"/>
            <person name="Milanesi L."/>
        </authorList>
    </citation>
    <scope>NUCLEOTIDE SEQUENCE [LARGE SCALE GENOMIC DNA]</scope>
    <source>
        <strain evidence="10">cv. Svevo</strain>
    </source>
</reference>
<organism evidence="9 10">
    <name type="scientific">Triticum turgidum subsp. durum</name>
    <name type="common">Durum wheat</name>
    <name type="synonym">Triticum durum</name>
    <dbReference type="NCBI Taxonomy" id="4567"/>
    <lineage>
        <taxon>Eukaryota</taxon>
        <taxon>Viridiplantae</taxon>
        <taxon>Streptophyta</taxon>
        <taxon>Embryophyta</taxon>
        <taxon>Tracheophyta</taxon>
        <taxon>Spermatophyta</taxon>
        <taxon>Magnoliopsida</taxon>
        <taxon>Liliopsida</taxon>
        <taxon>Poales</taxon>
        <taxon>Poaceae</taxon>
        <taxon>BOP clade</taxon>
        <taxon>Pooideae</taxon>
        <taxon>Triticodae</taxon>
        <taxon>Triticeae</taxon>
        <taxon>Triticinae</taxon>
        <taxon>Triticum</taxon>
    </lineage>
</organism>
<dbReference type="PANTHER" id="PTHR20961">
    <property type="entry name" value="GLYCOSYLTRANSFERASE"/>
    <property type="match status" value="1"/>
</dbReference>
<keyword evidence="10" id="KW-1185">Reference proteome</keyword>
<evidence type="ECO:0000256" key="6">
    <source>
        <dbReference type="ARBA" id="ARBA00023180"/>
    </source>
</evidence>
<evidence type="ECO:0000256" key="1">
    <source>
        <dbReference type="ARBA" id="ARBA00004323"/>
    </source>
</evidence>
<dbReference type="EMBL" id="LT934116">
    <property type="protein sequence ID" value="VAH71064.1"/>
    <property type="molecule type" value="Genomic_DNA"/>
</dbReference>
<comment type="subcellular location">
    <subcellularLocation>
        <location evidence="1">Golgi apparatus membrane</location>
        <topology evidence="1">Single-pass type II membrane protein</topology>
    </subcellularLocation>
</comment>
<dbReference type="Gramene" id="TRITD3Bv1G005730.1">
    <property type="protein sequence ID" value="TRITD3Bv1G005730.1"/>
    <property type="gene ID" value="TRITD3Bv1G005730"/>
</dbReference>
<evidence type="ECO:0000256" key="3">
    <source>
        <dbReference type="ARBA" id="ARBA00022676"/>
    </source>
</evidence>
<evidence type="ECO:0000256" key="7">
    <source>
        <dbReference type="SAM" id="MobiDB-lite"/>
    </source>
</evidence>
<dbReference type="GO" id="GO:0000139">
    <property type="term" value="C:Golgi membrane"/>
    <property type="evidence" value="ECO:0007669"/>
    <property type="project" value="UniProtKB-SubCell"/>
</dbReference>
<dbReference type="InterPro" id="IPR007657">
    <property type="entry name" value="Glycosyltransferase_61"/>
</dbReference>
<feature type="domain" description="Glycosyltransferase 61 catalytic" evidence="8">
    <location>
        <begin position="357"/>
        <end position="542"/>
    </location>
</feature>
<keyword evidence="3" id="KW-0328">Glycosyltransferase</keyword>
<evidence type="ECO:0000313" key="10">
    <source>
        <dbReference type="Proteomes" id="UP000324705"/>
    </source>
</evidence>
<feature type="region of interest" description="Disordered" evidence="7">
    <location>
        <begin position="179"/>
        <end position="228"/>
    </location>
</feature>
<accession>A0A9R1Q5B8</accession>
<dbReference type="AlphaFoldDB" id="A0A9R1Q5B8"/>
<gene>
    <name evidence="9" type="ORF">TRITD_3Bv1G005730</name>
</gene>
<keyword evidence="4" id="KW-0808">Transferase</keyword>
<evidence type="ECO:0000256" key="4">
    <source>
        <dbReference type="ARBA" id="ARBA00022679"/>
    </source>
</evidence>
<dbReference type="OMA" id="ACTERHE"/>
<comment type="pathway">
    <text evidence="2">Glycan metabolism.</text>
</comment>
<dbReference type="Proteomes" id="UP000324705">
    <property type="component" value="Chromosome 3B"/>
</dbReference>
<proteinExistence type="predicted"/>
<dbReference type="InterPro" id="IPR049625">
    <property type="entry name" value="Glyco_transf_61_cat"/>
</dbReference>
<sequence length="640" mass="69255">MEGGKAAHHHDTARLLKAFTRTVEPRNFGIGLVAGFLLVTCAYFSTARFDAIHIAPLVSPSETRIGSPATAAAAGSKSQLDLGVPEQTLSREGSKAEVLDTDSDDGAGNKDLVHDASLADTKKDDTFARDGDAAAAVEAAKDDDDAAGALLPRLSANGTQEEQGVLEDQELLVPDALAAANSPNKSGNNGGSQPVVQSDPATIPAPVKQTPPTTTIPEAPKHEEAKAPPAQQIPLVPEPLKQQPGPEEVATAPRREWKPLCDMTSNRRIDWCELDGDVRVHGAKATVTMVGAARAEEWRIRPYPRKVDPNAMRHVTNITVRSTMTLPGAGAGEGECAIKHSVPALLFSDRGYTGNYFHAYTDVILPLFLTAKQYGGEVQLLVSDMQMWWIGKFLPVFKSLSNYDLVDLAADNRIRCFRHVQVGLTCHADFSIDPLRAPNGYSMVDFTKHMRGVYGLPRGLAVPAAGARPRLLLIARASTRRFVNADDIVRAAQKVGFEVVVSEGTHEVAPFAELANTCDVMLGVHGAGLTNMVFLPTGGVVIQVVPLGGLEFVVGYFRAPSRDMGLKYLEYRIAPAESTLTEQYPADHPIFTDPDGVKSKGWESLKQVYLDKQDVRLDLKRFRPLLKKAIAHIRANKLQH</sequence>
<evidence type="ECO:0000313" key="9">
    <source>
        <dbReference type="EMBL" id="VAH71064.1"/>
    </source>
</evidence>
<dbReference type="Pfam" id="PF04577">
    <property type="entry name" value="Glyco_transf_61"/>
    <property type="match status" value="1"/>
</dbReference>
<feature type="region of interest" description="Disordered" evidence="7">
    <location>
        <begin position="87"/>
        <end position="113"/>
    </location>
</feature>
<evidence type="ECO:0000256" key="5">
    <source>
        <dbReference type="ARBA" id="ARBA00023034"/>
    </source>
</evidence>
<evidence type="ECO:0000259" key="8">
    <source>
        <dbReference type="Pfam" id="PF04577"/>
    </source>
</evidence>
<evidence type="ECO:0000256" key="2">
    <source>
        <dbReference type="ARBA" id="ARBA00004881"/>
    </source>
</evidence>
<keyword evidence="6" id="KW-0325">Glycoprotein</keyword>
<dbReference type="GO" id="GO:0016763">
    <property type="term" value="F:pentosyltransferase activity"/>
    <property type="evidence" value="ECO:0007669"/>
    <property type="project" value="UniProtKB-ARBA"/>
</dbReference>
<protein>
    <recommendedName>
        <fullName evidence="8">Glycosyltransferase 61 catalytic domain-containing protein</fullName>
    </recommendedName>
</protein>
<name>A0A9R1Q5B8_TRITD</name>